<keyword evidence="2" id="KW-0472">Membrane</keyword>
<dbReference type="Proteomes" id="UP001341840">
    <property type="component" value="Unassembled WGS sequence"/>
</dbReference>
<comment type="caution">
    <text evidence="4">The sequence shown here is derived from an EMBL/GenBank/DDBJ whole genome shotgun (WGS) entry which is preliminary data.</text>
</comment>
<organism evidence="4 5">
    <name type="scientific">Stylosanthes scabra</name>
    <dbReference type="NCBI Taxonomy" id="79078"/>
    <lineage>
        <taxon>Eukaryota</taxon>
        <taxon>Viridiplantae</taxon>
        <taxon>Streptophyta</taxon>
        <taxon>Embryophyta</taxon>
        <taxon>Tracheophyta</taxon>
        <taxon>Spermatophyta</taxon>
        <taxon>Magnoliopsida</taxon>
        <taxon>eudicotyledons</taxon>
        <taxon>Gunneridae</taxon>
        <taxon>Pentapetalae</taxon>
        <taxon>rosids</taxon>
        <taxon>fabids</taxon>
        <taxon>Fabales</taxon>
        <taxon>Fabaceae</taxon>
        <taxon>Papilionoideae</taxon>
        <taxon>50 kb inversion clade</taxon>
        <taxon>dalbergioids sensu lato</taxon>
        <taxon>Dalbergieae</taxon>
        <taxon>Pterocarpus clade</taxon>
        <taxon>Stylosanthes</taxon>
    </lineage>
</organism>
<feature type="compositionally biased region" description="Acidic residues" evidence="1">
    <location>
        <begin position="390"/>
        <end position="408"/>
    </location>
</feature>
<feature type="region of interest" description="Disordered" evidence="1">
    <location>
        <begin position="1"/>
        <end position="52"/>
    </location>
</feature>
<feature type="compositionally biased region" description="Basic residues" evidence="1">
    <location>
        <begin position="1"/>
        <end position="10"/>
    </location>
</feature>
<feature type="domain" description="Putative plant transposon protein" evidence="3">
    <location>
        <begin position="133"/>
        <end position="288"/>
    </location>
</feature>
<dbReference type="EMBL" id="JASCZI010151454">
    <property type="protein sequence ID" value="MED6172951.1"/>
    <property type="molecule type" value="Genomic_DNA"/>
</dbReference>
<keyword evidence="2" id="KW-1133">Transmembrane helix</keyword>
<accession>A0ABU6VHB7</accession>
<evidence type="ECO:0000313" key="5">
    <source>
        <dbReference type="Proteomes" id="UP001341840"/>
    </source>
</evidence>
<feature type="transmembrane region" description="Helical" evidence="2">
    <location>
        <begin position="262"/>
        <end position="280"/>
    </location>
</feature>
<proteinExistence type="predicted"/>
<gene>
    <name evidence="4" type="ORF">PIB30_054695</name>
</gene>
<evidence type="ECO:0000313" key="4">
    <source>
        <dbReference type="EMBL" id="MED6172951.1"/>
    </source>
</evidence>
<evidence type="ECO:0000256" key="2">
    <source>
        <dbReference type="SAM" id="Phobius"/>
    </source>
</evidence>
<evidence type="ECO:0000256" key="1">
    <source>
        <dbReference type="SAM" id="MobiDB-lite"/>
    </source>
</evidence>
<reference evidence="4 5" key="1">
    <citation type="journal article" date="2023" name="Plants (Basel)">
        <title>Bridging the Gap: Combining Genomics and Transcriptomics Approaches to Understand Stylosanthes scabra, an Orphan Legume from the Brazilian Caatinga.</title>
        <authorList>
            <person name="Ferreira-Neto J.R.C."/>
            <person name="da Silva M.D."/>
            <person name="Binneck E."/>
            <person name="de Melo N.F."/>
            <person name="da Silva R.H."/>
            <person name="de Melo A.L.T.M."/>
            <person name="Pandolfi V."/>
            <person name="Bustamante F.O."/>
            <person name="Brasileiro-Vidal A.C."/>
            <person name="Benko-Iseppon A.M."/>
        </authorList>
    </citation>
    <scope>NUCLEOTIDE SEQUENCE [LARGE SCALE GENOMIC DNA]</scope>
    <source>
        <tissue evidence="4">Leaves</tissue>
    </source>
</reference>
<keyword evidence="5" id="KW-1185">Reference proteome</keyword>
<protein>
    <recommendedName>
        <fullName evidence="3">Putative plant transposon protein domain-containing protein</fullName>
    </recommendedName>
</protein>
<name>A0ABU6VHB7_9FABA</name>
<dbReference type="Pfam" id="PF20167">
    <property type="entry name" value="Transposase_32"/>
    <property type="match status" value="1"/>
</dbReference>
<evidence type="ECO:0000259" key="3">
    <source>
        <dbReference type="Pfam" id="PF20167"/>
    </source>
</evidence>
<keyword evidence="2" id="KW-0812">Transmembrane</keyword>
<feature type="region of interest" description="Disordered" evidence="1">
    <location>
        <begin position="389"/>
        <end position="408"/>
    </location>
</feature>
<sequence length="408" mass="46914">MARIKTIARRPSHEYIPRSSSFRGKRPMTEEEEEDVPPPPPSCASPSRPRQGNSYRHLFHPVRETYDPNPCSYKEVFAYFPPEEFDERRFPSFQDHIFYKMIVVNCPLCSSFLVDLDTLSHKGLDFIHLFAFQGWLPLFYIKTHVYPDLVCEIYANMMYHKGTIMSYVKGIAIMLDKSRLSESLGYIETGICVFTSGNLESSLNITYQEALAYIYENPSVLDDVIPTHKSLSPVRAQLHRIVNNILMPQSGSYKRVSFCDTLMLFALIMKVPISFGYLMMKELLHFRRWCSEEASKEVCCAERRAVEEEDVSDHGSEPSTSTNSKVEQLLHVVEELMAKVAFLVTQMHDLSKGFKSTTHKSASTFEKAAERVLVQKRYVDKLKADHMFSDIEEEEEGDVEDDLESSDT</sequence>
<dbReference type="InterPro" id="IPR046796">
    <property type="entry name" value="Transposase_32_dom"/>
</dbReference>